<feature type="region of interest" description="Disordered" evidence="1">
    <location>
        <begin position="222"/>
        <end position="254"/>
    </location>
</feature>
<feature type="compositionally biased region" description="Low complexity" evidence="1">
    <location>
        <begin position="222"/>
        <end position="237"/>
    </location>
</feature>
<evidence type="ECO:0000313" key="4">
    <source>
        <dbReference type="EMBL" id="SPR02004.1"/>
    </source>
</evidence>
<evidence type="ECO:0000313" key="5">
    <source>
        <dbReference type="Proteomes" id="UP000039324"/>
    </source>
</evidence>
<name>A0A0G4J358_PLABS</name>
<evidence type="ECO:0000256" key="2">
    <source>
        <dbReference type="SAM" id="SignalP"/>
    </source>
</evidence>
<evidence type="ECO:0000313" key="6">
    <source>
        <dbReference type="Proteomes" id="UP000290189"/>
    </source>
</evidence>
<reference evidence="4 6" key="2">
    <citation type="submission" date="2018-03" db="EMBL/GenBank/DDBJ databases">
        <authorList>
            <person name="Fogelqvist J."/>
        </authorList>
    </citation>
    <scope>NUCLEOTIDE SEQUENCE [LARGE SCALE GENOMIC DNA]</scope>
</reference>
<evidence type="ECO:0000313" key="3">
    <source>
        <dbReference type="EMBL" id="CEP01666.1"/>
    </source>
</evidence>
<geneLocation type="mitochondrion" evidence="4"/>
<dbReference type="Proteomes" id="UP000290189">
    <property type="component" value="Unassembled WGS sequence"/>
</dbReference>
<dbReference type="EMBL" id="OVEO01000020">
    <property type="protein sequence ID" value="SPR02004.1"/>
    <property type="molecule type" value="Genomic_DNA"/>
</dbReference>
<reference evidence="3 5" key="1">
    <citation type="submission" date="2015-02" db="EMBL/GenBank/DDBJ databases">
        <authorList>
            <person name="Chooi Y.-H."/>
        </authorList>
    </citation>
    <scope>NUCLEOTIDE SEQUENCE [LARGE SCALE GENOMIC DNA]</scope>
    <source>
        <strain evidence="3">E3</strain>
    </source>
</reference>
<proteinExistence type="predicted"/>
<accession>A0A0G4J358</accession>
<dbReference type="AlphaFoldDB" id="A0A0G4J358"/>
<dbReference type="PROSITE" id="PS51257">
    <property type="entry name" value="PROKAR_LIPOPROTEIN"/>
    <property type="match status" value="1"/>
</dbReference>
<keyword evidence="4" id="KW-0496">Mitochondrion</keyword>
<keyword evidence="5" id="KW-1185">Reference proteome</keyword>
<keyword evidence="2" id="KW-0732">Signal</keyword>
<organism evidence="3 5">
    <name type="scientific">Plasmodiophora brassicae</name>
    <name type="common">Clubroot disease agent</name>
    <dbReference type="NCBI Taxonomy" id="37360"/>
    <lineage>
        <taxon>Eukaryota</taxon>
        <taxon>Sar</taxon>
        <taxon>Rhizaria</taxon>
        <taxon>Endomyxa</taxon>
        <taxon>Phytomyxea</taxon>
        <taxon>Plasmodiophorida</taxon>
        <taxon>Plasmodiophoridae</taxon>
        <taxon>Plasmodiophora</taxon>
    </lineage>
</organism>
<feature type="signal peptide" evidence="2">
    <location>
        <begin position="1"/>
        <end position="21"/>
    </location>
</feature>
<dbReference type="Proteomes" id="UP000039324">
    <property type="component" value="Unassembled WGS sequence"/>
</dbReference>
<sequence>MRVRVLLAIVIASSCLAGVDAANKRAEGWAEWFSHLPGRIWRALPGSEFVSGTLRSLWTGQLWSLYSTSSGHVAGAFISVSDSQRGSGDFSTLIVYRGFDRIEYGSGGQQLSRATLEEPSFTHVTLTTDNCLKIHERVGKTISLCKGRFDEDNSPSFGYQTVTEMACSGRDFMFARTRKGDHHEFYFFAKANTWERFTDAHTPKQIVAHITALNNCQQPWAVQPAQQQTPAAAAAAPTSSEPAKRKRRNSPNSSSSLLPSIMIAFGAICFTIAEV</sequence>
<evidence type="ECO:0000256" key="1">
    <source>
        <dbReference type="SAM" id="MobiDB-lite"/>
    </source>
</evidence>
<gene>
    <name evidence="3" type="ORF">PBRA_008608</name>
    <name evidence="4" type="ORF">PLBR_LOCUS9219</name>
</gene>
<dbReference type="EMBL" id="CDSF01000115">
    <property type="protein sequence ID" value="CEP01666.1"/>
    <property type="molecule type" value="Genomic_DNA"/>
</dbReference>
<feature type="chain" id="PRO_5035990826" evidence="2">
    <location>
        <begin position="22"/>
        <end position="275"/>
    </location>
</feature>
<protein>
    <submittedName>
        <fullName evidence="3">Uncharacterized protein</fullName>
    </submittedName>
</protein>